<feature type="binding site" evidence="5">
    <location>
        <position position="71"/>
    </location>
    <ligand>
        <name>chlorophyll a</name>
        <dbReference type="ChEBI" id="CHEBI:58416"/>
        <label>1</label>
    </ligand>
</feature>
<feature type="binding site" description="axial binding residue" evidence="5">
    <location>
        <position position="133"/>
    </location>
    <ligand>
        <name>chlorophyll b</name>
        <dbReference type="ChEBI" id="CHEBI:61721"/>
        <label>1</label>
    </ligand>
    <ligandPart>
        <name>Mg</name>
        <dbReference type="ChEBI" id="CHEBI:25107"/>
    </ligandPart>
</feature>
<evidence type="ECO:0000256" key="5">
    <source>
        <dbReference type="PIRSR" id="PIRSR601344-1"/>
    </source>
</evidence>
<feature type="binding site" evidence="5">
    <location>
        <position position="172"/>
    </location>
    <ligand>
        <name>chlorophyll a</name>
        <dbReference type="ChEBI" id="CHEBI:58416"/>
        <label>1</label>
    </ligand>
</feature>
<dbReference type="Gene3D" id="1.10.3460.10">
    <property type="entry name" value="Chlorophyll a/b binding protein domain"/>
    <property type="match status" value="1"/>
</dbReference>
<evidence type="ECO:0000256" key="1">
    <source>
        <dbReference type="ARBA" id="ARBA00004229"/>
    </source>
</evidence>
<feature type="binding site" description="axial binding residue" evidence="5">
    <location>
        <position position="117"/>
    </location>
    <ligand>
        <name>chlorophyll b</name>
        <dbReference type="ChEBI" id="CHEBI:61721"/>
        <label>1</label>
    </ligand>
    <ligandPart>
        <name>Mg</name>
        <dbReference type="ChEBI" id="CHEBI:25107"/>
    </ligandPart>
</feature>
<feature type="binding site" evidence="5">
    <location>
        <position position="111"/>
    </location>
    <ligand>
        <name>chlorophyll a</name>
        <dbReference type="ChEBI" id="CHEBI:58416"/>
        <label>1</label>
    </ligand>
</feature>
<dbReference type="InterPro" id="IPR022796">
    <property type="entry name" value="Chloroa_b-bind"/>
</dbReference>
<organism evidence="6">
    <name type="scientific">Haptolina brevifila</name>
    <dbReference type="NCBI Taxonomy" id="156173"/>
    <lineage>
        <taxon>Eukaryota</taxon>
        <taxon>Haptista</taxon>
        <taxon>Haptophyta</taxon>
        <taxon>Prymnesiophyceae</taxon>
        <taxon>Prymnesiales</taxon>
        <taxon>Prymnesiaceae</taxon>
        <taxon>Haptolina</taxon>
    </lineage>
</organism>
<reference evidence="6" key="1">
    <citation type="submission" date="2021-01" db="EMBL/GenBank/DDBJ databases">
        <authorList>
            <person name="Corre E."/>
            <person name="Pelletier E."/>
            <person name="Niang G."/>
            <person name="Scheremetjew M."/>
            <person name="Finn R."/>
            <person name="Kale V."/>
            <person name="Holt S."/>
            <person name="Cochrane G."/>
            <person name="Meng A."/>
            <person name="Brown T."/>
            <person name="Cohen L."/>
        </authorList>
    </citation>
    <scope>NUCLEOTIDE SEQUENCE</scope>
    <source>
        <strain evidence="6">UTEX LB 985</strain>
    </source>
</reference>
<dbReference type="SUPFAM" id="SSF103511">
    <property type="entry name" value="Chlorophyll a-b binding protein"/>
    <property type="match status" value="1"/>
</dbReference>
<gene>
    <name evidence="6" type="ORF">CBRE1094_LOCUS19306</name>
</gene>
<dbReference type="InterPro" id="IPR001344">
    <property type="entry name" value="Chloro_AB-bd_pln"/>
</dbReference>
<proteinExistence type="predicted"/>
<evidence type="ECO:0000256" key="2">
    <source>
        <dbReference type="ARBA" id="ARBA00022528"/>
    </source>
</evidence>
<dbReference type="GO" id="GO:0009765">
    <property type="term" value="P:photosynthesis, light harvesting"/>
    <property type="evidence" value="ECO:0007669"/>
    <property type="project" value="InterPro"/>
</dbReference>
<dbReference type="PANTHER" id="PTHR21649">
    <property type="entry name" value="CHLOROPHYLL A/B BINDING PROTEIN"/>
    <property type="match status" value="1"/>
</dbReference>
<dbReference type="EMBL" id="HBGU01035252">
    <property type="protein sequence ID" value="CAD9460065.1"/>
    <property type="molecule type" value="Transcribed_RNA"/>
</dbReference>
<keyword evidence="4" id="KW-0934">Plastid</keyword>
<comment type="subcellular location">
    <subcellularLocation>
        <location evidence="1">Plastid</location>
        <location evidence="1">Chloroplast</location>
    </subcellularLocation>
</comment>
<evidence type="ECO:0000313" key="6">
    <source>
        <dbReference type="EMBL" id="CAD9460065.1"/>
    </source>
</evidence>
<dbReference type="GO" id="GO:0016168">
    <property type="term" value="F:chlorophyll binding"/>
    <property type="evidence" value="ECO:0007669"/>
    <property type="project" value="UniProtKB-KW"/>
</dbReference>
<keyword evidence="5" id="KW-0157">Chromophore</keyword>
<feature type="binding site" evidence="5">
    <location>
        <position position="174"/>
    </location>
    <ligand>
        <name>chlorophyll a</name>
        <dbReference type="ChEBI" id="CHEBI:58416"/>
        <label>1</label>
    </ligand>
</feature>
<evidence type="ECO:0000256" key="3">
    <source>
        <dbReference type="ARBA" id="ARBA00022531"/>
    </source>
</evidence>
<protein>
    <submittedName>
        <fullName evidence="6">Uncharacterized protein</fullName>
    </submittedName>
</protein>
<dbReference type="Pfam" id="PF00504">
    <property type="entry name" value="Chloroa_b-bind"/>
    <property type="match status" value="1"/>
</dbReference>
<name>A0A7S2GLG8_9EUKA</name>
<keyword evidence="5" id="KW-0148">Chlorophyll</keyword>
<dbReference type="GO" id="GO:0016020">
    <property type="term" value="C:membrane"/>
    <property type="evidence" value="ECO:0007669"/>
    <property type="project" value="InterPro"/>
</dbReference>
<keyword evidence="3" id="KW-0602">Photosynthesis</keyword>
<feature type="binding site" evidence="5">
    <location>
        <position position="169"/>
    </location>
    <ligand>
        <name>chlorophyll a</name>
        <dbReference type="ChEBI" id="CHEBI:58416"/>
        <label>1</label>
    </ligand>
</feature>
<feature type="binding site" description="axial binding residue" evidence="5">
    <location>
        <position position="73"/>
    </location>
    <ligand>
        <name>chlorophyll b</name>
        <dbReference type="ChEBI" id="CHEBI:61721"/>
        <label>1</label>
    </ligand>
    <ligandPart>
        <name>Mg</name>
        <dbReference type="ChEBI" id="CHEBI:25107"/>
    </ligandPart>
</feature>
<dbReference type="GO" id="GO:0009507">
    <property type="term" value="C:chloroplast"/>
    <property type="evidence" value="ECO:0007669"/>
    <property type="project" value="UniProtKB-SubCell"/>
</dbReference>
<keyword evidence="2" id="KW-0150">Chloroplast</keyword>
<evidence type="ECO:0000256" key="4">
    <source>
        <dbReference type="ARBA" id="ARBA00022640"/>
    </source>
</evidence>
<dbReference type="AlphaFoldDB" id="A0A7S2GLG8"/>
<feature type="binding site" evidence="5">
    <location>
        <position position="68"/>
    </location>
    <ligand>
        <name>chlorophyll a</name>
        <dbReference type="ChEBI" id="CHEBI:58416"/>
        <label>1</label>
    </ligand>
</feature>
<accession>A0A7S2GLG8</accession>
<sequence length="199" mass="21158">MLSLPLAATSFAGPALAPATRMAGSAVSMKAEGEIGVTPPLGVYDPLNLLATPVTYPRRSYERYVELEIKHGRIAMLATLGVITTEAGFRWPGYLSKSLDLKFSDIPGGALDSWAAVPSIGWLQIVAFVVILELGYGATPPGNAPGDVGGPSWIRYDDPEVKKFKLNAERNNGRAAMMGITGMMIHNALGVDSLFPIVQ</sequence>